<proteinExistence type="predicted"/>
<feature type="region of interest" description="Disordered" evidence="1">
    <location>
        <begin position="1294"/>
        <end position="1332"/>
    </location>
</feature>
<feature type="region of interest" description="Disordered" evidence="1">
    <location>
        <begin position="1057"/>
        <end position="1096"/>
    </location>
</feature>
<organism evidence="2 3">
    <name type="scientific">Tetradesmus obliquus</name>
    <name type="common">Green alga</name>
    <name type="synonym">Acutodesmus obliquus</name>
    <dbReference type="NCBI Taxonomy" id="3088"/>
    <lineage>
        <taxon>Eukaryota</taxon>
        <taxon>Viridiplantae</taxon>
        <taxon>Chlorophyta</taxon>
        <taxon>core chlorophytes</taxon>
        <taxon>Chlorophyceae</taxon>
        <taxon>CS clade</taxon>
        <taxon>Sphaeropleales</taxon>
        <taxon>Scenedesmaceae</taxon>
        <taxon>Tetradesmus</taxon>
    </lineage>
</organism>
<evidence type="ECO:0000256" key="1">
    <source>
        <dbReference type="SAM" id="MobiDB-lite"/>
    </source>
</evidence>
<protein>
    <submittedName>
        <fullName evidence="2">Uncharacterized protein</fullName>
    </submittedName>
</protein>
<name>A0ABY8TSU0_TETOB</name>
<feature type="compositionally biased region" description="Low complexity" evidence="1">
    <location>
        <begin position="739"/>
        <end position="752"/>
    </location>
</feature>
<keyword evidence="3" id="KW-1185">Reference proteome</keyword>
<evidence type="ECO:0000313" key="2">
    <source>
        <dbReference type="EMBL" id="WIA11438.1"/>
    </source>
</evidence>
<dbReference type="EMBL" id="CP126210">
    <property type="protein sequence ID" value="WIA11438.1"/>
    <property type="molecule type" value="Genomic_DNA"/>
</dbReference>
<sequence>MAFYGTPAVLELPPELAGVSPTVLKEFLSGFSRLLVLQLAPEIPEQRVQVAVTELLGSVGANTPKPVDVRLEFKHVCKFIGCSLEDCQLCRNNPSKVCDDADCFDHQYWVRDDGKGGQLIKAKCGSDVCLQLVDKASNTPVVLPDVRLKLYVVNGQQLAGSGPGDAPAGLYLSDDGHPLFAAAGVLPEDDKGVLIEVTQDDQLGPAGHIPELQFLDKNSKFKVGGRTFKSFKLLARAVRYDAASRQEVTLAQAESESFKVTTKKGYDGCRKADFLYAHEPITDKTFANLGETTISNLKANFDGVETVEDLMSLVHACRSAPDLEARLRETLNMARDAEKWRNLMRMLTDKVVWDDSLARMFVLPTAARPLGLLYRANRAQVDFANPTGIIVSLPTAAGQLRVARLTDRLQVAAARHVEALRGLAAGYWRYMRHPGWTLAPDALVWEEASAANIIEAFTEALGQGDPTAVADMHLAALQQAQLAAISSAAGTSLLRAPTPLGSGSITPPPLLAGNAGLGVSLQGSLPSGLAGLAGNPLGSMGFPASRSGAAWGAGGSAAAAAAMGMLGEADPAVAAAAMAAAGSTGPMSVSGTTASPVMGGGLPRGVSGGYDSNAESALAGFVRIGQQQQQQQQAAAIHHTLSMPSAAAARANSGRPPITTSTQLGAALSAPGPMTGQGLLPPNQLPHQQVFGGGQVGASPFAINLPGVSMPPPPQQQQQQQMLGLGAAAQSCGKASRPSSSSSGFSGQQQQQQLSSNTLLLQQAIQEGWPAPQVKAVLDQMSDEELRQLVAQQPGTAAGVLARAGAEELAGFGAMDGVAMQQQQQLGMQQQQQQHMMMLQQPQQQQQPMRNMGFPRADSALRQQQQQACADQPFRMNMTVGPGTPVTKQEPDDHHNQQQQQGPTAASAAAALAALFADSETLATAGGPGRSSFDVSLTADQVTAAGLLNLSADSFADPTQWGDILENLRQLSSGSGGQPPVPGAAAAAAAVAGAGPAPLNNSFSTEWIPELLFRLESESKEKEKNAAAAAAAEGAAAAAAAAAAAEAGPAAAAAAAAGPAPAPAGDEEGDEAAAGDRAAGRKAKRERSKTGQAPSQEQLAQLQALFAADPGQLRSLSKGESHFGSFNRHFPVARCSSKNQEVHQGAQVANPWNPGQAAGASGVPTSPPGAAAGIASNPAATTEAGAAAVATVTGFAHLPAVQEAADGAGNASNELLNMLGMSAAEAGQCGGGSAGGGEGMYLSSSSMAEPRAAGMHTPFMAQCSADTAAATVHAPTTQRDSSGKAGWISSLFRSGSSWSSKSNSLHGSSSGALQTVNSHSSKDASKGGSGCS</sequence>
<dbReference type="Proteomes" id="UP001244341">
    <property type="component" value="Chromosome 3b"/>
</dbReference>
<feature type="compositionally biased region" description="Low complexity" evidence="1">
    <location>
        <begin position="1294"/>
        <end position="1313"/>
    </location>
</feature>
<accession>A0ABY8TSU0</accession>
<evidence type="ECO:0000313" key="3">
    <source>
        <dbReference type="Proteomes" id="UP001244341"/>
    </source>
</evidence>
<feature type="region of interest" description="Disordered" evidence="1">
    <location>
        <begin position="650"/>
        <end position="752"/>
    </location>
</feature>
<feature type="region of interest" description="Disordered" evidence="1">
    <location>
        <begin position="875"/>
        <end position="907"/>
    </location>
</feature>
<reference evidence="2 3" key="1">
    <citation type="submission" date="2023-05" db="EMBL/GenBank/DDBJ databases">
        <title>A 100% complete, gapless, phased diploid assembly of the Scenedesmus obliquus UTEX 3031 genome.</title>
        <authorList>
            <person name="Biondi T.C."/>
            <person name="Hanschen E.R."/>
            <person name="Kwon T."/>
            <person name="Eng W."/>
            <person name="Kruse C.P.S."/>
            <person name="Koehler S.I."/>
            <person name="Kunde Y."/>
            <person name="Gleasner C.D."/>
            <person name="You Mak K.T."/>
            <person name="Polle J."/>
            <person name="Hovde B.T."/>
            <person name="Starkenburg S.R."/>
        </authorList>
    </citation>
    <scope>NUCLEOTIDE SEQUENCE [LARGE SCALE GENOMIC DNA]</scope>
    <source>
        <strain evidence="2 3">DOE0152z</strain>
    </source>
</reference>
<gene>
    <name evidence="2" type="ORF">OEZ85_011555</name>
</gene>